<feature type="binding site" evidence="7">
    <location>
        <begin position="332"/>
        <end position="339"/>
    </location>
    <ligand>
        <name>ATP</name>
        <dbReference type="ChEBI" id="CHEBI:30616"/>
    </ligand>
</feature>
<keyword evidence="4 7" id="KW-0067">ATP-binding</keyword>
<dbReference type="SUPFAM" id="SSF160443">
    <property type="entry name" value="SMR domain-like"/>
    <property type="match status" value="1"/>
</dbReference>
<dbReference type="GO" id="GO:0005524">
    <property type="term" value="F:ATP binding"/>
    <property type="evidence" value="ECO:0007669"/>
    <property type="project" value="UniProtKB-UniRule"/>
</dbReference>
<dbReference type="PANTHER" id="PTHR48466:SF2">
    <property type="entry name" value="OS10G0509000 PROTEIN"/>
    <property type="match status" value="1"/>
</dbReference>
<dbReference type="HAMAP" id="MF_00092">
    <property type="entry name" value="MutS2"/>
    <property type="match status" value="1"/>
</dbReference>
<dbReference type="AlphaFoldDB" id="A0A7C1HAG6"/>
<accession>A0A7C1HAG6</accession>
<comment type="subunit">
    <text evidence="7">Homodimer. Binds to stalled ribosomes, contacting rRNA.</text>
</comment>
<dbReference type="EC" id="3.6.4.-" evidence="7"/>
<dbReference type="NCBIfam" id="TIGR01069">
    <property type="entry name" value="mutS2"/>
    <property type="match status" value="1"/>
</dbReference>
<evidence type="ECO:0000256" key="8">
    <source>
        <dbReference type="SAM" id="Coils"/>
    </source>
</evidence>
<dbReference type="GO" id="GO:0019843">
    <property type="term" value="F:rRNA binding"/>
    <property type="evidence" value="ECO:0007669"/>
    <property type="project" value="UniProtKB-UniRule"/>
</dbReference>
<evidence type="ECO:0000256" key="1">
    <source>
        <dbReference type="ARBA" id="ARBA00022730"/>
    </source>
</evidence>
<dbReference type="EMBL" id="DSBT01000321">
    <property type="protein sequence ID" value="HDP78568.1"/>
    <property type="molecule type" value="Genomic_DNA"/>
</dbReference>
<organism evidence="10">
    <name type="scientific">Mesotoga infera</name>
    <dbReference type="NCBI Taxonomy" id="1236046"/>
    <lineage>
        <taxon>Bacteria</taxon>
        <taxon>Thermotogati</taxon>
        <taxon>Thermotogota</taxon>
        <taxon>Thermotogae</taxon>
        <taxon>Kosmotogales</taxon>
        <taxon>Kosmotogaceae</taxon>
        <taxon>Mesotoga</taxon>
    </lineage>
</organism>
<dbReference type="EC" id="3.1.-.-" evidence="7"/>
<keyword evidence="1 7" id="KW-0699">rRNA-binding</keyword>
<dbReference type="InterPro" id="IPR007696">
    <property type="entry name" value="DNA_mismatch_repair_MutS_core"/>
</dbReference>
<gene>
    <name evidence="7" type="primary">mutS2</name>
    <name evidence="7" type="synonym">rqcU</name>
    <name evidence="10" type="ORF">ENN47_10390</name>
</gene>
<sequence length="769" mass="85977">MNSLFDEDALRLLEFDTVLKDVSQKAISRYGKERIKALKPLAEDTGLLYRRVSEFNMILMREGEPPFTVFHDLNDYIGKVKRGFSLGGEELFRSAVTMENICRLKEFFDRVSQDFPAVSEVAVLLGCERGFIGDVRKKISEDGQIKDNASQVLKEIRNELKSLSRNLRGRLDSIMNRYKDSLTDSLVLSREGRYVLPLSAGRKNEYQGVIHGSSGSGATVYFEPQELIALNDSMRILQSREEEEIRRILRELTTLFFSTFERLEPSLEALGILDALYAACRYAKKRKGVFIGPSLSSRFYLKDARHPLINDEKVVPITFTMEEGINGVFITGPNTGGKTVAMKTIGLAVLLMLCGLPVLADQTSEIPFFRMLFADIGDEQSIEQSLSTFSSHISRIIRIIGSVEGDSLVLLDELGAGTDPVEGSALSIAIIERLLEKSRLILTTHLTPIKLYAMERSDVENASVEFDVASLRPTYRLLMGIPGSSNAIEVSKRLGLPPEIIERARSYMDSEARDLEAVIGKLHKERSSLEEERRALLLTRKELEERTQVFEEKLSMIKERRYREVSREIDELEERLGSIIKDIERAISQSRSSSERDKVAAVKRLNELKREVELFGSASPDKGDSVIPAIGDSVKLIESGAEGTVREFDGDRVVIDSGKITLKVPLSRVRVIGKVTAESEMSSLELENLSISQEIDIRGSITEDVPIIIDDFLQMLKTNGKKQGYIIHGKGTGKLAEGVWSYLRRTRGVKSFRIGTPSEGGSGVTVVEV</sequence>
<dbReference type="Pfam" id="PF00488">
    <property type="entry name" value="MutS_V"/>
    <property type="match status" value="1"/>
</dbReference>
<evidence type="ECO:0000256" key="5">
    <source>
        <dbReference type="ARBA" id="ARBA00022884"/>
    </source>
</evidence>
<dbReference type="PROSITE" id="PS00486">
    <property type="entry name" value="DNA_MISMATCH_REPAIR_2"/>
    <property type="match status" value="1"/>
</dbReference>
<dbReference type="GO" id="GO:0016887">
    <property type="term" value="F:ATP hydrolysis activity"/>
    <property type="evidence" value="ECO:0007669"/>
    <property type="project" value="InterPro"/>
</dbReference>
<dbReference type="InterPro" id="IPR005747">
    <property type="entry name" value="MutS2"/>
</dbReference>
<dbReference type="SMART" id="SM00533">
    <property type="entry name" value="MUTSd"/>
    <property type="match status" value="1"/>
</dbReference>
<evidence type="ECO:0000313" key="10">
    <source>
        <dbReference type="EMBL" id="HDP78568.1"/>
    </source>
</evidence>
<dbReference type="Pfam" id="PF01713">
    <property type="entry name" value="Smr"/>
    <property type="match status" value="1"/>
</dbReference>
<dbReference type="GO" id="GO:0045910">
    <property type="term" value="P:negative regulation of DNA recombination"/>
    <property type="evidence" value="ECO:0007669"/>
    <property type="project" value="InterPro"/>
</dbReference>
<dbReference type="GO" id="GO:0072344">
    <property type="term" value="P:rescue of stalled ribosome"/>
    <property type="evidence" value="ECO:0007669"/>
    <property type="project" value="UniProtKB-UniRule"/>
</dbReference>
<proteinExistence type="inferred from homology"/>
<reference evidence="10" key="1">
    <citation type="journal article" date="2020" name="mSystems">
        <title>Genome- and Community-Level Interaction Insights into Carbon Utilization and Element Cycling Functions of Hydrothermarchaeota in Hydrothermal Sediment.</title>
        <authorList>
            <person name="Zhou Z."/>
            <person name="Liu Y."/>
            <person name="Xu W."/>
            <person name="Pan J."/>
            <person name="Luo Z.H."/>
            <person name="Li M."/>
        </authorList>
    </citation>
    <scope>NUCLEOTIDE SEQUENCE [LARGE SCALE GENOMIC DNA]</scope>
    <source>
        <strain evidence="10">SpSt-1179</strain>
    </source>
</reference>
<dbReference type="Gene3D" id="3.40.50.300">
    <property type="entry name" value="P-loop containing nucleotide triphosphate hydrolases"/>
    <property type="match status" value="1"/>
</dbReference>
<dbReference type="GO" id="GO:0004519">
    <property type="term" value="F:endonuclease activity"/>
    <property type="evidence" value="ECO:0007669"/>
    <property type="project" value="UniProtKB-UniRule"/>
</dbReference>
<comment type="caution">
    <text evidence="10">The sequence shown here is derived from an EMBL/GenBank/DDBJ whole genome shotgun (WGS) entry which is preliminary data.</text>
</comment>
<dbReference type="InterPro" id="IPR002625">
    <property type="entry name" value="Smr_dom"/>
</dbReference>
<protein>
    <recommendedName>
        <fullName evidence="7">Endonuclease MutS2</fullName>
        <ecNumber evidence="7">3.1.-.-</ecNumber>
    </recommendedName>
    <alternativeName>
        <fullName evidence="7">Ribosome-associated protein quality control-upstream factor</fullName>
        <shortName evidence="7">RQC-upstream factor</shortName>
        <shortName evidence="7">RqcU</shortName>
        <ecNumber evidence="7">3.6.4.-</ecNumber>
    </alternativeName>
</protein>
<dbReference type="SUPFAM" id="SSF48334">
    <property type="entry name" value="DNA repair protein MutS, domain III"/>
    <property type="match status" value="1"/>
</dbReference>
<dbReference type="Proteomes" id="UP000886198">
    <property type="component" value="Unassembled WGS sequence"/>
</dbReference>
<dbReference type="GO" id="GO:0140664">
    <property type="term" value="F:ATP-dependent DNA damage sensor activity"/>
    <property type="evidence" value="ECO:0007669"/>
    <property type="project" value="InterPro"/>
</dbReference>
<dbReference type="GO" id="GO:0006298">
    <property type="term" value="P:mismatch repair"/>
    <property type="evidence" value="ECO:0007669"/>
    <property type="project" value="InterPro"/>
</dbReference>
<evidence type="ECO:0000259" key="9">
    <source>
        <dbReference type="PROSITE" id="PS50828"/>
    </source>
</evidence>
<dbReference type="InterPro" id="IPR036187">
    <property type="entry name" value="DNA_mismatch_repair_MutS_sf"/>
</dbReference>
<dbReference type="SMART" id="SM00534">
    <property type="entry name" value="MUTSac"/>
    <property type="match status" value="1"/>
</dbReference>
<comment type="similarity">
    <text evidence="7">Belongs to the DNA mismatch repair MutS family. MutS2 subfamily.</text>
</comment>
<comment type="function">
    <text evidence="7">Endonuclease that is involved in the suppression of homologous recombination and thus may have a key role in the control of bacterial genetic diversity.</text>
</comment>
<dbReference type="InterPro" id="IPR045076">
    <property type="entry name" value="MutS"/>
</dbReference>
<dbReference type="FunFam" id="3.40.50.300:FF:000830">
    <property type="entry name" value="Endonuclease MutS2"/>
    <property type="match status" value="1"/>
</dbReference>
<keyword evidence="5 7" id="KW-0694">RNA-binding</keyword>
<evidence type="ECO:0000256" key="2">
    <source>
        <dbReference type="ARBA" id="ARBA00022741"/>
    </source>
</evidence>
<name>A0A7C1HAG6_9BACT</name>
<dbReference type="InterPro" id="IPR036063">
    <property type="entry name" value="Smr_dom_sf"/>
</dbReference>
<dbReference type="SUPFAM" id="SSF52540">
    <property type="entry name" value="P-loop containing nucleoside triphosphate hydrolases"/>
    <property type="match status" value="1"/>
</dbReference>
<keyword evidence="6 7" id="KW-0238">DNA-binding</keyword>
<evidence type="ECO:0000256" key="4">
    <source>
        <dbReference type="ARBA" id="ARBA00022840"/>
    </source>
</evidence>
<dbReference type="Gene3D" id="3.30.1370.110">
    <property type="match status" value="1"/>
</dbReference>
<keyword evidence="3 7" id="KW-0378">Hydrolase</keyword>
<evidence type="ECO:0000256" key="7">
    <source>
        <dbReference type="HAMAP-Rule" id="MF_00092"/>
    </source>
</evidence>
<evidence type="ECO:0000256" key="6">
    <source>
        <dbReference type="ARBA" id="ARBA00023125"/>
    </source>
</evidence>
<comment type="function">
    <text evidence="7">Acts as a ribosome collision sensor, splitting the ribosome into its 2 subunits. Detects stalled/collided 70S ribosomes which it binds and splits by an ATP-hydrolysis driven conformational change. Acts upstream of the ribosome quality control system (RQC), a ribosome-associated complex that mediates the extraction of incompletely synthesized nascent chains from stalled ribosomes and their subsequent degradation. Probably generates substrates for RQC.</text>
</comment>
<dbReference type="GO" id="GO:0030983">
    <property type="term" value="F:mismatched DNA binding"/>
    <property type="evidence" value="ECO:0007669"/>
    <property type="project" value="InterPro"/>
</dbReference>
<dbReference type="GO" id="GO:0043023">
    <property type="term" value="F:ribosomal large subunit binding"/>
    <property type="evidence" value="ECO:0007669"/>
    <property type="project" value="UniProtKB-UniRule"/>
</dbReference>
<feature type="domain" description="Smr" evidence="9">
    <location>
        <begin position="709"/>
        <end position="769"/>
    </location>
</feature>
<dbReference type="PROSITE" id="PS50828">
    <property type="entry name" value="SMR"/>
    <property type="match status" value="1"/>
</dbReference>
<feature type="coiled-coil region" evidence="8">
    <location>
        <begin position="512"/>
        <end position="611"/>
    </location>
</feature>
<dbReference type="InterPro" id="IPR027417">
    <property type="entry name" value="P-loop_NTPase"/>
</dbReference>
<dbReference type="InterPro" id="IPR000432">
    <property type="entry name" value="DNA_mismatch_repair_MutS_C"/>
</dbReference>
<keyword evidence="2 7" id="KW-0547">Nucleotide-binding</keyword>
<keyword evidence="7 10" id="KW-0255">Endonuclease</keyword>
<keyword evidence="7" id="KW-0540">Nuclease</keyword>
<dbReference type="PIRSF" id="PIRSF005814">
    <property type="entry name" value="MutS_YshD"/>
    <property type="match status" value="1"/>
</dbReference>
<evidence type="ECO:0000256" key="3">
    <source>
        <dbReference type="ARBA" id="ARBA00022801"/>
    </source>
</evidence>
<dbReference type="SMART" id="SM00463">
    <property type="entry name" value="SMR"/>
    <property type="match status" value="1"/>
</dbReference>
<dbReference type="PANTHER" id="PTHR48466">
    <property type="entry name" value="OS10G0509000 PROTEIN-RELATED"/>
    <property type="match status" value="1"/>
</dbReference>
<keyword evidence="8" id="KW-0175">Coiled coil</keyword>